<keyword evidence="5" id="KW-1185">Reference proteome</keyword>
<proteinExistence type="predicted"/>
<dbReference type="InterPro" id="IPR051504">
    <property type="entry name" value="Plant_metabolite_acyltrans"/>
</dbReference>
<dbReference type="InterPro" id="IPR023213">
    <property type="entry name" value="CAT-like_dom_sf"/>
</dbReference>
<name>A0A9Q0R4P2_9MAGN</name>
<evidence type="ECO:0000256" key="1">
    <source>
        <dbReference type="ARBA" id="ARBA00022679"/>
    </source>
</evidence>
<dbReference type="Gene3D" id="3.30.559.10">
    <property type="entry name" value="Chloramphenicol acetyltransferase-like domain"/>
    <property type="match status" value="2"/>
</dbReference>
<feature type="coiled-coil region" evidence="3">
    <location>
        <begin position="158"/>
        <end position="185"/>
    </location>
</feature>
<keyword evidence="3" id="KW-0175">Coiled coil</keyword>
<keyword evidence="1" id="KW-0808">Transferase</keyword>
<gene>
    <name evidence="4" type="ORF">NE237_033277</name>
</gene>
<comment type="caution">
    <text evidence="4">The sequence shown here is derived from an EMBL/GenBank/DDBJ whole genome shotgun (WGS) entry which is preliminary data.</text>
</comment>
<dbReference type="GO" id="GO:0016747">
    <property type="term" value="F:acyltransferase activity, transferring groups other than amino-acyl groups"/>
    <property type="evidence" value="ECO:0007669"/>
    <property type="project" value="UniProtKB-ARBA"/>
</dbReference>
<evidence type="ECO:0000313" key="4">
    <source>
        <dbReference type="EMBL" id="KAJ4982440.1"/>
    </source>
</evidence>
<organism evidence="4 5">
    <name type="scientific">Protea cynaroides</name>
    <dbReference type="NCBI Taxonomy" id="273540"/>
    <lineage>
        <taxon>Eukaryota</taxon>
        <taxon>Viridiplantae</taxon>
        <taxon>Streptophyta</taxon>
        <taxon>Embryophyta</taxon>
        <taxon>Tracheophyta</taxon>
        <taxon>Spermatophyta</taxon>
        <taxon>Magnoliopsida</taxon>
        <taxon>Proteales</taxon>
        <taxon>Proteaceae</taxon>
        <taxon>Protea</taxon>
    </lineage>
</organism>
<dbReference type="Pfam" id="PF02458">
    <property type="entry name" value="Transferase"/>
    <property type="match status" value="2"/>
</dbReference>
<dbReference type="PANTHER" id="PTHR31625">
    <property type="match status" value="1"/>
</dbReference>
<reference evidence="4" key="1">
    <citation type="journal article" date="2023" name="Plant J.">
        <title>The genome of the king protea, Protea cynaroides.</title>
        <authorList>
            <person name="Chang J."/>
            <person name="Duong T.A."/>
            <person name="Schoeman C."/>
            <person name="Ma X."/>
            <person name="Roodt D."/>
            <person name="Barker N."/>
            <person name="Li Z."/>
            <person name="Van de Peer Y."/>
            <person name="Mizrachi E."/>
        </authorList>
    </citation>
    <scope>NUCLEOTIDE SEQUENCE</scope>
    <source>
        <tissue evidence="4">Young leaves</tissue>
    </source>
</reference>
<dbReference type="OrthoDB" id="1862401at2759"/>
<evidence type="ECO:0000313" key="5">
    <source>
        <dbReference type="Proteomes" id="UP001141806"/>
    </source>
</evidence>
<sequence length="206" mass="22526">MLAIQVTIFSNTGICIGVTHHHSICGGRGFTHFMKTWASISTLESSEPLPLLDRTLIKDHDGITKIFSDELDGFMGSQSMLGNRKLRVMDIKLKPNIEAKTGGSKSNNTSFVVAVNYRARLDPIIPETCFGNCVSGCVVNAEKPDLIQGEIIVAAQLIKSAVQEVEAKKRILKGLENDISNLLKVQSSRRVLAAPGSPQFELYKID</sequence>
<evidence type="ECO:0000256" key="2">
    <source>
        <dbReference type="ARBA" id="ARBA00023315"/>
    </source>
</evidence>
<protein>
    <submittedName>
        <fullName evidence="4">Uncharacterized protein</fullName>
    </submittedName>
</protein>
<evidence type="ECO:0000256" key="3">
    <source>
        <dbReference type="SAM" id="Coils"/>
    </source>
</evidence>
<dbReference type="Proteomes" id="UP001141806">
    <property type="component" value="Unassembled WGS sequence"/>
</dbReference>
<dbReference type="AlphaFoldDB" id="A0A9Q0R4P2"/>
<dbReference type="EMBL" id="JAMYWD010000001">
    <property type="protein sequence ID" value="KAJ4982440.1"/>
    <property type="molecule type" value="Genomic_DNA"/>
</dbReference>
<accession>A0A9Q0R4P2</accession>
<keyword evidence="2" id="KW-0012">Acyltransferase</keyword>